<dbReference type="AlphaFoldDB" id="A0A292YAN8"/>
<keyword evidence="1" id="KW-1133">Transmembrane helix</keyword>
<evidence type="ECO:0000313" key="2">
    <source>
        <dbReference type="EMBL" id="GAX87127.1"/>
    </source>
</evidence>
<accession>A0A292YAN8</accession>
<feature type="transmembrane region" description="Helical" evidence="1">
    <location>
        <begin position="38"/>
        <end position="57"/>
    </location>
</feature>
<organism evidence="2 3">
    <name type="scientific">Lebetimonas natsushimae</name>
    <dbReference type="NCBI Taxonomy" id="1936991"/>
    <lineage>
        <taxon>Bacteria</taxon>
        <taxon>Pseudomonadati</taxon>
        <taxon>Campylobacterota</taxon>
        <taxon>Epsilonproteobacteria</taxon>
        <taxon>Nautiliales</taxon>
        <taxon>Nautiliaceae</taxon>
        <taxon>Lebetimonas</taxon>
    </lineage>
</organism>
<dbReference type="Proteomes" id="UP000217944">
    <property type="component" value="Unassembled WGS sequence"/>
</dbReference>
<keyword evidence="1" id="KW-0472">Membrane</keyword>
<evidence type="ECO:0000256" key="1">
    <source>
        <dbReference type="SAM" id="Phobius"/>
    </source>
</evidence>
<evidence type="ECO:0000313" key="3">
    <source>
        <dbReference type="Proteomes" id="UP000217944"/>
    </source>
</evidence>
<reference evidence="2 3" key="1">
    <citation type="journal article" date="2017" name="Syst. Appl. Microbiol.">
        <title>Lebetimonas natsushimae sp. nov., a novel strictly anaerobic, moderately thermophilic chemoautotroph isolated from a deep-sea hydrothermal vent polychaete nest in the Mid-Okinawa Trough.</title>
        <authorList>
            <person name="Nagata R."/>
            <person name="Takaki Y."/>
            <person name="Tame A."/>
            <person name="Nunoura T."/>
            <person name="Muto H."/>
            <person name="Mino S."/>
            <person name="Sawayama S."/>
            <person name="Takai K."/>
            <person name="Nakagawa S."/>
        </authorList>
    </citation>
    <scope>NUCLEOTIDE SEQUENCE [LARGE SCALE GENOMIC DNA]</scope>
    <source>
        <strain evidence="2 3">HS1857</strain>
    </source>
</reference>
<comment type="caution">
    <text evidence="2">The sequence shown here is derived from an EMBL/GenBank/DDBJ whole genome shotgun (WGS) entry which is preliminary data.</text>
</comment>
<protein>
    <submittedName>
        <fullName evidence="2">Uncharacterized protein</fullName>
    </submittedName>
</protein>
<keyword evidence="1" id="KW-0812">Transmembrane</keyword>
<proteinExistence type="predicted"/>
<gene>
    <name evidence="2" type="ORF">LNAT_P0422</name>
</gene>
<keyword evidence="3" id="KW-1185">Reference proteome</keyword>
<feature type="transmembrane region" description="Helical" evidence="1">
    <location>
        <begin position="6"/>
        <end position="26"/>
    </location>
</feature>
<sequence length="83" mass="9834">MNNVIFYFGAVIIIVFFIGLAVKRFKEDDEIDLKKHKWIIIIYIILLIMAIIAWRVLDLMVELKITQITNYNKTIEEFSNGKK</sequence>
<dbReference type="EMBL" id="BDME01000001">
    <property type="protein sequence ID" value="GAX87127.1"/>
    <property type="molecule type" value="Genomic_DNA"/>
</dbReference>
<dbReference type="OrthoDB" id="9960295at2"/>
<dbReference type="RefSeq" id="WP_096258282.1">
    <property type="nucleotide sequence ID" value="NZ_BDME01000001.1"/>
</dbReference>
<name>A0A292YAN8_9BACT</name>